<gene>
    <name evidence="1" type="ORF">FGM01_08815</name>
</gene>
<comment type="caution">
    <text evidence="1">The sequence shown here is derived from an EMBL/GenBank/DDBJ whole genome shotgun (WGS) entry which is preliminary data.</text>
</comment>
<accession>A0A550I3D0</accession>
<organism evidence="1 2">
    <name type="scientific">Christiangramia sabulilitoris</name>
    <dbReference type="NCBI Taxonomy" id="2583991"/>
    <lineage>
        <taxon>Bacteria</taxon>
        <taxon>Pseudomonadati</taxon>
        <taxon>Bacteroidota</taxon>
        <taxon>Flavobacteriia</taxon>
        <taxon>Flavobacteriales</taxon>
        <taxon>Flavobacteriaceae</taxon>
        <taxon>Christiangramia</taxon>
    </lineage>
</organism>
<proteinExistence type="predicted"/>
<dbReference type="EMBL" id="VHSF01000002">
    <property type="protein sequence ID" value="TRO65490.1"/>
    <property type="molecule type" value="Genomic_DNA"/>
</dbReference>
<keyword evidence="2" id="KW-1185">Reference proteome</keyword>
<sequence>MSKKVIHFNESGYLTELSKQTKMQDLFNDMLMEAEKAEVEIHDYKAFIDNPVEYILDQYWEENKQFFPKGVQKEKAIKNTEFDQSMVSKLFGEYNRLKGTCKGLKVTKKSTALTLDQEDYNWYLAEGMEKEHETLERFLQCASELEEFTNVTYAQLQRGIQGKFLLKNNRLEINPNLFKA</sequence>
<dbReference type="AlphaFoldDB" id="A0A550I3D0"/>
<dbReference type="RefSeq" id="WP_143410806.1">
    <property type="nucleotide sequence ID" value="NZ_VHSF01000002.1"/>
</dbReference>
<name>A0A550I3D0_9FLAO</name>
<reference evidence="1 2" key="1">
    <citation type="submission" date="2019-06" db="EMBL/GenBank/DDBJ databases">
        <title>Gramella sabulilitoris sp. nov., isolated from a marine sand.</title>
        <authorList>
            <person name="Yoon J.-H."/>
        </authorList>
    </citation>
    <scope>NUCLEOTIDE SEQUENCE [LARGE SCALE GENOMIC DNA]</scope>
    <source>
        <strain evidence="1 2">HSMS-1</strain>
    </source>
</reference>
<evidence type="ECO:0000313" key="2">
    <source>
        <dbReference type="Proteomes" id="UP000315131"/>
    </source>
</evidence>
<evidence type="ECO:0000313" key="1">
    <source>
        <dbReference type="EMBL" id="TRO65490.1"/>
    </source>
</evidence>
<dbReference type="Proteomes" id="UP000315131">
    <property type="component" value="Unassembled WGS sequence"/>
</dbReference>
<protein>
    <submittedName>
        <fullName evidence="1">Uncharacterized protein</fullName>
    </submittedName>
</protein>